<accession>A0AAV5B3L6</accession>
<dbReference type="Pfam" id="PF00462">
    <property type="entry name" value="Glutaredoxin"/>
    <property type="match status" value="1"/>
</dbReference>
<gene>
    <name evidence="2" type="ORF">ATOP_18060</name>
</gene>
<dbReference type="SUPFAM" id="SSF52833">
    <property type="entry name" value="Thioredoxin-like"/>
    <property type="match status" value="1"/>
</dbReference>
<evidence type="ECO:0000313" key="2">
    <source>
        <dbReference type="EMBL" id="GJM56151.1"/>
    </source>
</evidence>
<dbReference type="Gene3D" id="3.40.30.10">
    <property type="entry name" value="Glutaredoxin"/>
    <property type="match status" value="1"/>
</dbReference>
<evidence type="ECO:0000259" key="1">
    <source>
        <dbReference type="PROSITE" id="PS50404"/>
    </source>
</evidence>
<dbReference type="InterPro" id="IPR002109">
    <property type="entry name" value="Glutaredoxin"/>
</dbReference>
<dbReference type="EMBL" id="BQKC01000001">
    <property type="protein sequence ID" value="GJM56151.1"/>
    <property type="molecule type" value="Genomic_DNA"/>
</dbReference>
<dbReference type="InterPro" id="IPR004045">
    <property type="entry name" value="Glutathione_S-Trfase_N"/>
</dbReference>
<dbReference type="AlphaFoldDB" id="A0AAV5B3L6"/>
<proteinExistence type="predicted"/>
<dbReference type="PROSITE" id="PS51354">
    <property type="entry name" value="GLUTAREDOXIN_2"/>
    <property type="match status" value="1"/>
</dbReference>
<evidence type="ECO:0000313" key="3">
    <source>
        <dbReference type="Proteomes" id="UP001055025"/>
    </source>
</evidence>
<dbReference type="RefSeq" id="WP_135977859.1">
    <property type="nucleotide sequence ID" value="NZ_BQKC01000001.1"/>
</dbReference>
<feature type="domain" description="GST N-terminal" evidence="1">
    <location>
        <begin position="1"/>
        <end position="77"/>
    </location>
</feature>
<dbReference type="Proteomes" id="UP001055025">
    <property type="component" value="Unassembled WGS sequence"/>
</dbReference>
<dbReference type="PROSITE" id="PS50404">
    <property type="entry name" value="GST_NTER"/>
    <property type="match status" value="1"/>
</dbReference>
<organism evidence="2 3">
    <name type="scientific">Granulimonas faecalis</name>
    <dbReference type="NCBI Taxonomy" id="2894155"/>
    <lineage>
        <taxon>Bacteria</taxon>
        <taxon>Bacillati</taxon>
        <taxon>Actinomycetota</taxon>
        <taxon>Coriobacteriia</taxon>
        <taxon>Coriobacteriales</taxon>
        <taxon>Kribbibacteriaceae</taxon>
        <taxon>Granulimonas</taxon>
    </lineage>
</organism>
<keyword evidence="3" id="KW-1185">Reference proteome</keyword>
<reference evidence="2" key="1">
    <citation type="journal article" date="2022" name="Int. J. Syst. Evol. Microbiol.">
        <title>Granulimonas faecalis gen. nov., sp. nov., and Leptogranulimonas caecicola gen. nov., sp. nov., novel lactate-producing Atopobiaceae bacteria isolated from mouse intestines, and an emended description of the family Atopobiaceae.</title>
        <authorList>
            <person name="Morinaga K."/>
            <person name="Kusada H."/>
            <person name="Sakamoto S."/>
            <person name="Murakami T."/>
            <person name="Toyoda A."/>
            <person name="Mori H."/>
            <person name="Meng X.Y."/>
            <person name="Takashino M."/>
            <person name="Murotomi K."/>
            <person name="Tamaki H."/>
        </authorList>
    </citation>
    <scope>NUCLEOTIDE SEQUENCE</scope>
    <source>
        <strain evidence="2">OPF53</strain>
    </source>
</reference>
<sequence length="77" mass="8588">MTLFYLPTCPHCHRVITWIEGQGLTDKFNYIDCSKEAGAAELQEVSGQQSVPCLVTGDETYLVGDEDILAYLQNLYA</sequence>
<dbReference type="InterPro" id="IPR036249">
    <property type="entry name" value="Thioredoxin-like_sf"/>
</dbReference>
<name>A0AAV5B3L6_9ACTN</name>
<comment type="caution">
    <text evidence="2">The sequence shown here is derived from an EMBL/GenBank/DDBJ whole genome shotgun (WGS) entry which is preliminary data.</text>
</comment>
<protein>
    <recommendedName>
        <fullName evidence="1">GST N-terminal domain-containing protein</fullName>
    </recommendedName>
</protein>